<evidence type="ECO:0000313" key="2">
    <source>
        <dbReference type="Proteomes" id="UP000675284"/>
    </source>
</evidence>
<organism evidence="1 2">
    <name type="scientific">Virgibacillus salarius</name>
    <dbReference type="NCBI Taxonomy" id="447199"/>
    <lineage>
        <taxon>Bacteria</taxon>
        <taxon>Bacillati</taxon>
        <taxon>Bacillota</taxon>
        <taxon>Bacilli</taxon>
        <taxon>Bacillales</taxon>
        <taxon>Bacillaceae</taxon>
        <taxon>Virgibacillus</taxon>
    </lineage>
</organism>
<name>A0A941I8J9_9BACI</name>
<reference evidence="1" key="1">
    <citation type="submission" date="2021-04" db="EMBL/GenBank/DDBJ databases">
        <title>Isolation and polyphasic classification of algal microorganism.</title>
        <authorList>
            <person name="Wang S."/>
        </authorList>
    </citation>
    <scope>NUCLEOTIDE SEQUENCE</scope>
    <source>
        <strain evidence="1">720a</strain>
    </source>
</reference>
<accession>A0A941I8J9</accession>
<protein>
    <submittedName>
        <fullName evidence="1">Uncharacterized protein</fullName>
    </submittedName>
</protein>
<keyword evidence="2" id="KW-1185">Reference proteome</keyword>
<evidence type="ECO:0000313" key="1">
    <source>
        <dbReference type="EMBL" id="MBR7794508.1"/>
    </source>
</evidence>
<dbReference type="RefSeq" id="WP_166529777.1">
    <property type="nucleotide sequence ID" value="NZ_JAGSOT010000001.1"/>
</dbReference>
<dbReference type="Proteomes" id="UP000675284">
    <property type="component" value="Unassembled WGS sequence"/>
</dbReference>
<gene>
    <name evidence="1" type="ORF">KCX74_00450</name>
</gene>
<dbReference type="EMBL" id="JAGSOT010000001">
    <property type="protein sequence ID" value="MBR7794508.1"/>
    <property type="molecule type" value="Genomic_DNA"/>
</dbReference>
<comment type="caution">
    <text evidence="1">The sequence shown here is derived from an EMBL/GenBank/DDBJ whole genome shotgun (WGS) entry which is preliminary data.</text>
</comment>
<proteinExistence type="predicted"/>
<sequence>MKLLTTENLTELELLNNALRNEGLKEISKETEINRLGEGAWHHAYLIEKEQLVLRIPKRVAYDKEVVFNRKALTSEYAATKAFYQHANRAKEGVCPKQFKFFVDEKLTYTIESYLGKSIGLQRQTTDLSRRYGKELGAFFLALENLNSPYKGIGHLEIGQTGELKGELDMDLKAFVLEETKEYQEELNKLIDSPYEFDRAKVVKAGESFISRRSINDEKIILTNQDTSPENIIYTKRAAKIIDPYPQLYTGVSIAANYVFNYQALFHLFHNTKRYCKGNYHLYIPQLIASAEGFIEGYTGSSKQKRDALHIEVFLKLVTMAYTHYQLVNEAPLDREQIIRFGTKEQVEGRLRIYLKKLEEYPK</sequence>
<dbReference type="AlphaFoldDB" id="A0A941I8J9"/>